<keyword evidence="4" id="KW-1185">Reference proteome</keyword>
<comment type="caution">
    <text evidence="3">The sequence shown here is derived from an EMBL/GenBank/DDBJ whole genome shotgun (WGS) entry which is preliminary data.</text>
</comment>
<proteinExistence type="predicted"/>
<dbReference type="OrthoDB" id="6259646at2759"/>
<dbReference type="EMBL" id="SKCS01000423">
    <property type="protein sequence ID" value="TNN07688.1"/>
    <property type="molecule type" value="Genomic_DNA"/>
</dbReference>
<feature type="region of interest" description="Disordered" evidence="1">
    <location>
        <begin position="201"/>
        <end position="280"/>
    </location>
</feature>
<organism evidence="3 4">
    <name type="scientific">Schistosoma japonicum</name>
    <name type="common">Blood fluke</name>
    <dbReference type="NCBI Taxonomy" id="6182"/>
    <lineage>
        <taxon>Eukaryota</taxon>
        <taxon>Metazoa</taxon>
        <taxon>Spiralia</taxon>
        <taxon>Lophotrochozoa</taxon>
        <taxon>Platyhelminthes</taxon>
        <taxon>Trematoda</taxon>
        <taxon>Digenea</taxon>
        <taxon>Strigeidida</taxon>
        <taxon>Schistosomatoidea</taxon>
        <taxon>Schistosomatidae</taxon>
        <taxon>Schistosoma</taxon>
    </lineage>
</organism>
<feature type="compositionally biased region" description="Polar residues" evidence="1">
    <location>
        <begin position="258"/>
        <end position="267"/>
    </location>
</feature>
<evidence type="ECO:0000313" key="3">
    <source>
        <dbReference type="EMBL" id="TNN07688.1"/>
    </source>
</evidence>
<evidence type="ECO:0000313" key="4">
    <source>
        <dbReference type="Proteomes" id="UP000311919"/>
    </source>
</evidence>
<feature type="compositionally biased region" description="Polar residues" evidence="1">
    <location>
        <begin position="221"/>
        <end position="231"/>
    </location>
</feature>
<dbReference type="AlphaFoldDB" id="A0A4Z2CUA7"/>
<protein>
    <submittedName>
        <fullName evidence="3">Uncharacterized protein</fullName>
    </submittedName>
</protein>
<feature type="chain" id="PRO_5021213751" evidence="2">
    <location>
        <begin position="20"/>
        <end position="729"/>
    </location>
</feature>
<accession>A0A4Z2CUA7</accession>
<feature type="signal peptide" evidence="2">
    <location>
        <begin position="1"/>
        <end position="19"/>
    </location>
</feature>
<reference evidence="3 4" key="1">
    <citation type="submission" date="2019-03" db="EMBL/GenBank/DDBJ databases">
        <title>An improved genome assembly of the fluke Schistosoma japonicum.</title>
        <authorList>
            <person name="Hu W."/>
            <person name="Luo F."/>
            <person name="Yin M."/>
            <person name="Mo X."/>
            <person name="Sun C."/>
            <person name="Wu Q."/>
            <person name="Zhu B."/>
            <person name="Xiang M."/>
            <person name="Wang J."/>
            <person name="Wang Y."/>
            <person name="Zhang T."/>
            <person name="Xu B."/>
            <person name="Zheng H."/>
            <person name="Feng Z."/>
        </authorList>
    </citation>
    <scope>NUCLEOTIDE SEQUENCE [LARGE SCALE GENOMIC DNA]</scope>
    <source>
        <strain evidence="3">HuSjv2</strain>
        <tissue evidence="3">Worms</tissue>
    </source>
</reference>
<gene>
    <name evidence="3" type="ORF">EWB00_007545</name>
</gene>
<feature type="region of interest" description="Disordered" evidence="1">
    <location>
        <begin position="592"/>
        <end position="611"/>
    </location>
</feature>
<feature type="compositionally biased region" description="Polar residues" evidence="1">
    <location>
        <begin position="242"/>
        <end position="251"/>
    </location>
</feature>
<feature type="region of interest" description="Disordered" evidence="1">
    <location>
        <begin position="537"/>
        <end position="569"/>
    </location>
</feature>
<evidence type="ECO:0000256" key="2">
    <source>
        <dbReference type="SAM" id="SignalP"/>
    </source>
</evidence>
<sequence length="729" mass="80819">MNWMLKQLLLNFPPTVISTASTGHSNYSTFTHSPSLSNQLSTLHINDELSSFISQPTSKKPIVTTTSTITNMHCITSNAHNNVNYHDVNNPSAINGIQKRYLNDLSQMNNRYVELDCASSSSRPSSTFVNCYTEIEPSFPLPPPNPLTLDNFPLPPPPLPPTLTPRAAALPTTLSTNYSQTLTSFTYTESTTSDACKHLSRQYNSSTNGHSDCHLVDPKSQLKSPVNSYGANNDGRNKHPTHNTSTTNSRKPSIPQRAPSTRLTSLPNWPKHDVIESPNLNMLTTSNVTFNENKEKDNLKTEYSMKSSNANNTDDSNHSVECTTLPVQDIIRKFGNLLMSNAKIPNQCNTTSNTQCTLSSVIPSNSINCCIPYTNSDNDNHIKRSVNNKYNQPTQSVNSHCSLATGSPATPITFISQNKLIQESVVISTTSSSSSSPSSFCIHTSQSNSPDMNQSHQVNTPKYTKLSKRNYCTNNNNNNNNTLHTLSYPFSTSSSTVTASNLDKPCINSLCISGKFVHDKCCSTATNYSLNTYQSTSTFHSNETNSSTQINSSSTPTFTSTSRNTPGELSKLQNHIKSAHCTSIITSTDNVNNSTNGHTYSQQQQPLQQHRQLDPHVVHQLNGTLLQRRLSSDSSSNSSFISVQSMDLDPQILGLFKQFNIVDATQIPGYHPIPSGLPEWKIHRLERKNRDAINVYAVSVCIHVYSFMLTLKRNNELHFYDHIYFIVRK</sequence>
<dbReference type="Proteomes" id="UP000311919">
    <property type="component" value="Unassembled WGS sequence"/>
</dbReference>
<feature type="compositionally biased region" description="Low complexity" evidence="1">
    <location>
        <begin position="541"/>
        <end position="566"/>
    </location>
</feature>
<evidence type="ECO:0000256" key="1">
    <source>
        <dbReference type="SAM" id="MobiDB-lite"/>
    </source>
</evidence>
<dbReference type="STRING" id="6182.A0A4Z2CUA7"/>
<feature type="compositionally biased region" description="Polar residues" evidence="1">
    <location>
        <begin position="592"/>
        <end position="601"/>
    </location>
</feature>
<keyword evidence="2" id="KW-0732">Signal</keyword>
<feature type="compositionally biased region" description="Polar residues" evidence="1">
    <location>
        <begin position="201"/>
        <end position="210"/>
    </location>
</feature>
<name>A0A4Z2CUA7_SCHJA</name>